<sequence>MTPTLSDERILDLIEAYGADPVAFPEAERDAAVRRMNEAPSLFAKALDEARRLDQFLDIVPETEVPASLRDSLLASAPKPARTARPERGLWRFLPGWLPAGAVASLVMGLMIGVNVSLPASVASAQTTDETDAVMYAALGFGDLDLMSETAE</sequence>
<dbReference type="STRING" id="1280949.HAD_09400"/>
<keyword evidence="1" id="KW-0812">Transmembrane</keyword>
<comment type="caution">
    <text evidence="2">The sequence shown here is derived from an EMBL/GenBank/DDBJ whole genome shotgun (WGS) entry which is preliminary data.</text>
</comment>
<feature type="transmembrane region" description="Helical" evidence="1">
    <location>
        <begin position="89"/>
        <end position="112"/>
    </location>
</feature>
<evidence type="ECO:0000256" key="1">
    <source>
        <dbReference type="SAM" id="Phobius"/>
    </source>
</evidence>
<keyword evidence="1" id="KW-1133">Transmembrane helix</keyword>
<gene>
    <name evidence="2" type="ORF">HAD_09400</name>
</gene>
<dbReference type="EMBL" id="ARYH01000001">
    <property type="protein sequence ID" value="KCZ85891.1"/>
    <property type="molecule type" value="Genomic_DNA"/>
</dbReference>
<dbReference type="eggNOG" id="ENOG50339UJ">
    <property type="taxonomic scope" value="Bacteria"/>
</dbReference>
<dbReference type="PATRIC" id="fig|1280949.3.peg.1918"/>
<evidence type="ECO:0000313" key="2">
    <source>
        <dbReference type="EMBL" id="KCZ85891.1"/>
    </source>
</evidence>
<proteinExistence type="predicted"/>
<evidence type="ECO:0000313" key="3">
    <source>
        <dbReference type="Proteomes" id="UP000027446"/>
    </source>
</evidence>
<keyword evidence="3" id="KW-1185">Reference proteome</keyword>
<dbReference type="AlphaFoldDB" id="A0A069E9H5"/>
<reference evidence="2 3" key="1">
    <citation type="journal article" date="2014" name="Antonie Van Leeuwenhoek">
        <title>Hyphomonas beringensis sp. nov. and Hyphomonas chukchiensis sp. nov., isolated from surface seawater of the Bering Sea and Chukchi Sea.</title>
        <authorList>
            <person name="Li C."/>
            <person name="Lai Q."/>
            <person name="Li G."/>
            <person name="Dong C."/>
            <person name="Wang J."/>
            <person name="Liao Y."/>
            <person name="Shao Z."/>
        </authorList>
    </citation>
    <scope>NUCLEOTIDE SEQUENCE [LARGE SCALE GENOMIC DNA]</scope>
    <source>
        <strain evidence="2 3">MHS-3</strain>
    </source>
</reference>
<organism evidence="2 3">
    <name type="scientific">Hyphomonas adhaerens MHS-3</name>
    <dbReference type="NCBI Taxonomy" id="1280949"/>
    <lineage>
        <taxon>Bacteria</taxon>
        <taxon>Pseudomonadati</taxon>
        <taxon>Pseudomonadota</taxon>
        <taxon>Alphaproteobacteria</taxon>
        <taxon>Hyphomonadales</taxon>
        <taxon>Hyphomonadaceae</taxon>
        <taxon>Hyphomonas</taxon>
    </lineage>
</organism>
<evidence type="ECO:0008006" key="4">
    <source>
        <dbReference type="Google" id="ProtNLM"/>
    </source>
</evidence>
<protein>
    <recommendedName>
        <fullName evidence="4">Anti-sigma factor</fullName>
    </recommendedName>
</protein>
<dbReference type="Proteomes" id="UP000027446">
    <property type="component" value="Unassembled WGS sequence"/>
</dbReference>
<keyword evidence="1" id="KW-0472">Membrane</keyword>
<accession>A0A069E9H5</accession>
<name>A0A069E9H5_9PROT</name>